<dbReference type="AlphaFoldDB" id="A0A158EUC5"/>
<sequence length="193" mass="21385">MPLTLPNAVRHYLAVIFGTAFIFLLTLVANEWIFRHSEYVRGVNWVYLPAGMRLLCTLVFGGVGAIGILMASLISCFFYYFPNDPVHALFAGIISALAPYLAYLFAIRKLGIRPSLDNLTAKRLLLLVLLYSIVGPAMQQSWSMLTDNAENAGERFVVMMIGDLGGTLIVVYTLKLSLWLITRMHGAAHGTSR</sequence>
<keyword evidence="1" id="KW-0472">Membrane</keyword>
<feature type="transmembrane region" description="Helical" evidence="1">
    <location>
        <begin position="124"/>
        <end position="144"/>
    </location>
</feature>
<proteinExistence type="predicted"/>
<feature type="transmembrane region" description="Helical" evidence="1">
    <location>
        <begin position="54"/>
        <end position="80"/>
    </location>
</feature>
<dbReference type="EMBL" id="FCOC02000001">
    <property type="protein sequence ID" value="SAL10699.1"/>
    <property type="molecule type" value="Genomic_DNA"/>
</dbReference>
<evidence type="ECO:0000313" key="3">
    <source>
        <dbReference type="Proteomes" id="UP000054893"/>
    </source>
</evidence>
<accession>A0A158EUC5</accession>
<feature type="transmembrane region" description="Helical" evidence="1">
    <location>
        <begin position="156"/>
        <end position="174"/>
    </location>
</feature>
<evidence type="ECO:0008006" key="4">
    <source>
        <dbReference type="Google" id="ProtNLM"/>
    </source>
</evidence>
<evidence type="ECO:0000256" key="1">
    <source>
        <dbReference type="SAM" id="Phobius"/>
    </source>
</evidence>
<evidence type="ECO:0000313" key="2">
    <source>
        <dbReference type="EMBL" id="SAL10699.1"/>
    </source>
</evidence>
<gene>
    <name evidence="2" type="ORF">AWB64_00313</name>
</gene>
<feature type="transmembrane region" description="Helical" evidence="1">
    <location>
        <begin position="12"/>
        <end position="33"/>
    </location>
</feature>
<dbReference type="RefSeq" id="WP_063493141.1">
    <property type="nucleotide sequence ID" value="NZ_FCOC02000001.1"/>
</dbReference>
<keyword evidence="1" id="KW-0812">Transmembrane</keyword>
<dbReference type="Proteomes" id="UP000054893">
    <property type="component" value="Unassembled WGS sequence"/>
</dbReference>
<keyword evidence="1" id="KW-1133">Transmembrane helix</keyword>
<name>A0A158EUC5_CABSO</name>
<reference evidence="2 3" key="1">
    <citation type="submission" date="2016-01" db="EMBL/GenBank/DDBJ databases">
        <authorList>
            <person name="Oliw E.H."/>
        </authorList>
    </citation>
    <scope>NUCLEOTIDE SEQUENCE [LARGE SCALE GENOMIC DNA]</scope>
    <source>
        <strain evidence="2">LMG 22029</strain>
    </source>
</reference>
<feature type="transmembrane region" description="Helical" evidence="1">
    <location>
        <begin position="86"/>
        <end position="103"/>
    </location>
</feature>
<protein>
    <recommendedName>
        <fullName evidence="4">MASE1 protein</fullName>
    </recommendedName>
</protein>
<organism evidence="2 3">
    <name type="scientific">Caballeronia sordidicola</name>
    <name type="common">Burkholderia sordidicola</name>
    <dbReference type="NCBI Taxonomy" id="196367"/>
    <lineage>
        <taxon>Bacteria</taxon>
        <taxon>Pseudomonadati</taxon>
        <taxon>Pseudomonadota</taxon>
        <taxon>Betaproteobacteria</taxon>
        <taxon>Burkholderiales</taxon>
        <taxon>Burkholderiaceae</taxon>
        <taxon>Caballeronia</taxon>
    </lineage>
</organism>